<name>A0ABU7GY72_9SPHI</name>
<dbReference type="RefSeq" id="WP_330144845.1">
    <property type="nucleotide sequence ID" value="NZ_JAZDQU010000001.1"/>
</dbReference>
<dbReference type="Proteomes" id="UP001337681">
    <property type="component" value="Unassembled WGS sequence"/>
</dbReference>
<dbReference type="EMBL" id="JAZDQU010000001">
    <property type="protein sequence ID" value="MEE1883920.1"/>
    <property type="molecule type" value="Genomic_DNA"/>
</dbReference>
<reference evidence="1 2" key="1">
    <citation type="submission" date="2024-01" db="EMBL/GenBank/DDBJ databases">
        <title>Pedobacter sp. nov., isolated from oil-contaminated soil.</title>
        <authorList>
            <person name="Le N.T.T."/>
        </authorList>
    </citation>
    <scope>NUCLEOTIDE SEQUENCE [LARGE SCALE GENOMIC DNA]</scope>
    <source>
        <strain evidence="1 2">VNH31</strain>
    </source>
</reference>
<comment type="caution">
    <text evidence="1">The sequence shown here is derived from an EMBL/GenBank/DDBJ whole genome shotgun (WGS) entry which is preliminary data.</text>
</comment>
<evidence type="ECO:0000313" key="1">
    <source>
        <dbReference type="EMBL" id="MEE1883920.1"/>
    </source>
</evidence>
<accession>A0ABU7GY72</accession>
<sequence length="233" mass="27310">MIAIITSCIRPIENTNDPKSHFSVKERENQTIFTLEKLSALNFKKIIVVDNSVSYDFNELELRFKHIKFISIKQFQFENKGINELLMLLAEVDELPENTPIFKISGRYYPNEDFNINFNEAYDFKVKAYNFDTKRGSISTRAYFVKNKQIYKNFLLKTFIETFTYSHKIVGIRSFIYQLKRIFIKNLPTSISTSIEFAAARVLKNENYKVEFVNKIGVEGQIAGFKELSKIKE</sequence>
<keyword evidence="2" id="KW-1185">Reference proteome</keyword>
<evidence type="ECO:0000313" key="2">
    <source>
        <dbReference type="Proteomes" id="UP001337681"/>
    </source>
</evidence>
<organism evidence="1 2">
    <name type="scientific">Pedobacter flavus</name>
    <dbReference type="NCBI Taxonomy" id="3113906"/>
    <lineage>
        <taxon>Bacteria</taxon>
        <taxon>Pseudomonadati</taxon>
        <taxon>Bacteroidota</taxon>
        <taxon>Sphingobacteriia</taxon>
        <taxon>Sphingobacteriales</taxon>
        <taxon>Sphingobacteriaceae</taxon>
        <taxon>Pedobacter</taxon>
    </lineage>
</organism>
<protein>
    <submittedName>
        <fullName evidence="1">Uncharacterized protein</fullName>
    </submittedName>
</protein>
<gene>
    <name evidence="1" type="ORF">VRU49_00680</name>
</gene>
<proteinExistence type="predicted"/>